<accession>A0A645D6N7</accession>
<protein>
    <submittedName>
        <fullName evidence="1">Uncharacterized protein</fullName>
    </submittedName>
</protein>
<comment type="caution">
    <text evidence="1">The sequence shown here is derived from an EMBL/GenBank/DDBJ whole genome shotgun (WGS) entry which is preliminary data.</text>
</comment>
<reference evidence="1" key="1">
    <citation type="submission" date="2019-08" db="EMBL/GenBank/DDBJ databases">
        <authorList>
            <person name="Kucharzyk K."/>
            <person name="Murdoch R.W."/>
            <person name="Higgins S."/>
            <person name="Loffler F."/>
        </authorList>
    </citation>
    <scope>NUCLEOTIDE SEQUENCE</scope>
</reference>
<dbReference type="EMBL" id="VSSQ01033316">
    <property type="protein sequence ID" value="MPM84865.1"/>
    <property type="molecule type" value="Genomic_DNA"/>
</dbReference>
<gene>
    <name evidence="1" type="ORF">SDC9_131941</name>
</gene>
<evidence type="ECO:0000313" key="1">
    <source>
        <dbReference type="EMBL" id="MPM84865.1"/>
    </source>
</evidence>
<name>A0A645D6N7_9ZZZZ</name>
<sequence length="243" mass="26890">MHDELEPHLAAHRRLTKDGADVEQADAAHFQQVLQKIGALALDGGLVDAVQIHRVIGHQAIATRDQFQAQLALAQAGFAGDQHAQPQNVHEHAVQRGARGEMLGQIGAHHVDHEGRRFVRGKQRNLRALAQRDQRVGRGLVIRQDQYRRLQRQNARHAALAVFFRTVGEVFDFPLSHDLGTKRVDVVEVADQIGARAGGEHGLFIEPARGSAQPGHPDQLQGAAKLFKQNVGTDKIRFHKFPD</sequence>
<proteinExistence type="predicted"/>
<dbReference type="AlphaFoldDB" id="A0A645D6N7"/>
<organism evidence="1">
    <name type="scientific">bioreactor metagenome</name>
    <dbReference type="NCBI Taxonomy" id="1076179"/>
    <lineage>
        <taxon>unclassified sequences</taxon>
        <taxon>metagenomes</taxon>
        <taxon>ecological metagenomes</taxon>
    </lineage>
</organism>